<comment type="caution">
    <text evidence="2">The sequence shown here is derived from an EMBL/GenBank/DDBJ whole genome shotgun (WGS) entry which is preliminary data.</text>
</comment>
<gene>
    <name evidence="2" type="ORF">A1O3_00659</name>
</gene>
<dbReference type="EMBL" id="AMGY01000001">
    <property type="protein sequence ID" value="EXJ92109.1"/>
    <property type="molecule type" value="Genomic_DNA"/>
</dbReference>
<feature type="compositionally biased region" description="Polar residues" evidence="1">
    <location>
        <begin position="183"/>
        <end position="203"/>
    </location>
</feature>
<dbReference type="RefSeq" id="XP_007728999.1">
    <property type="nucleotide sequence ID" value="XM_007730809.1"/>
</dbReference>
<keyword evidence="3" id="KW-1185">Reference proteome</keyword>
<evidence type="ECO:0000256" key="1">
    <source>
        <dbReference type="SAM" id="MobiDB-lite"/>
    </source>
</evidence>
<proteinExistence type="predicted"/>
<feature type="compositionally biased region" description="Polar residues" evidence="1">
    <location>
        <begin position="299"/>
        <end position="311"/>
    </location>
</feature>
<feature type="region of interest" description="Disordered" evidence="1">
    <location>
        <begin position="299"/>
        <end position="320"/>
    </location>
</feature>
<dbReference type="OrthoDB" id="4966at2759"/>
<evidence type="ECO:0000313" key="3">
    <source>
        <dbReference type="Proteomes" id="UP000019478"/>
    </source>
</evidence>
<dbReference type="eggNOG" id="ENOG502SPGI">
    <property type="taxonomic scope" value="Eukaryota"/>
</dbReference>
<dbReference type="HOGENOM" id="CLU_018397_0_0_1"/>
<evidence type="ECO:0008006" key="4">
    <source>
        <dbReference type="Google" id="ProtNLM"/>
    </source>
</evidence>
<protein>
    <recommendedName>
        <fullName evidence="4">F-box domain-containing protein</fullName>
    </recommendedName>
</protein>
<organism evidence="2 3">
    <name type="scientific">Capronia epimyces CBS 606.96</name>
    <dbReference type="NCBI Taxonomy" id="1182542"/>
    <lineage>
        <taxon>Eukaryota</taxon>
        <taxon>Fungi</taxon>
        <taxon>Dikarya</taxon>
        <taxon>Ascomycota</taxon>
        <taxon>Pezizomycotina</taxon>
        <taxon>Eurotiomycetes</taxon>
        <taxon>Chaetothyriomycetidae</taxon>
        <taxon>Chaetothyriales</taxon>
        <taxon>Herpotrichiellaceae</taxon>
        <taxon>Capronia</taxon>
    </lineage>
</organism>
<reference evidence="2 3" key="1">
    <citation type="submission" date="2013-03" db="EMBL/GenBank/DDBJ databases">
        <title>The Genome Sequence of Capronia epimyces CBS 606.96.</title>
        <authorList>
            <consortium name="The Broad Institute Genomics Platform"/>
            <person name="Cuomo C."/>
            <person name="de Hoog S."/>
            <person name="Gorbushina A."/>
            <person name="Walker B."/>
            <person name="Young S.K."/>
            <person name="Zeng Q."/>
            <person name="Gargeya S."/>
            <person name="Fitzgerald M."/>
            <person name="Haas B."/>
            <person name="Abouelleil A."/>
            <person name="Allen A.W."/>
            <person name="Alvarado L."/>
            <person name="Arachchi H.M."/>
            <person name="Berlin A.M."/>
            <person name="Chapman S.B."/>
            <person name="Gainer-Dewar J."/>
            <person name="Goldberg J."/>
            <person name="Griggs A."/>
            <person name="Gujja S."/>
            <person name="Hansen M."/>
            <person name="Howarth C."/>
            <person name="Imamovic A."/>
            <person name="Ireland A."/>
            <person name="Larimer J."/>
            <person name="McCowan C."/>
            <person name="Murphy C."/>
            <person name="Pearson M."/>
            <person name="Poon T.W."/>
            <person name="Priest M."/>
            <person name="Roberts A."/>
            <person name="Saif S."/>
            <person name="Shea T."/>
            <person name="Sisk P."/>
            <person name="Sykes S."/>
            <person name="Wortman J."/>
            <person name="Nusbaum C."/>
            <person name="Birren B."/>
        </authorList>
    </citation>
    <scope>NUCLEOTIDE SEQUENCE [LARGE SCALE GENOMIC DNA]</scope>
    <source>
        <strain evidence="2 3">CBS 606.96</strain>
    </source>
</reference>
<feature type="compositionally biased region" description="Low complexity" evidence="1">
    <location>
        <begin position="145"/>
        <end position="158"/>
    </location>
</feature>
<feature type="compositionally biased region" description="Polar residues" evidence="1">
    <location>
        <begin position="44"/>
        <end position="54"/>
    </location>
</feature>
<feature type="region of interest" description="Disordered" evidence="1">
    <location>
        <begin position="183"/>
        <end position="222"/>
    </location>
</feature>
<dbReference type="AlphaFoldDB" id="W9ZC69"/>
<feature type="compositionally biased region" description="Basic and acidic residues" evidence="1">
    <location>
        <begin position="32"/>
        <end position="43"/>
    </location>
</feature>
<feature type="compositionally biased region" description="Polar residues" evidence="1">
    <location>
        <begin position="91"/>
        <end position="109"/>
    </location>
</feature>
<dbReference type="GeneID" id="19164799"/>
<feature type="compositionally biased region" description="Basic and acidic residues" evidence="1">
    <location>
        <begin position="128"/>
        <end position="138"/>
    </location>
</feature>
<sequence>MSDQPPPRKKSRFFSNGKSKIGNILHPFKKLSQRDDSQERDHSSATTSTVNNGFSSSNPPSRPSLHPPHPRSTASVNPSPTRSLPPPPQSAIKSGLQSDTRSNQPSQGQRHGVPQQPMSDSEAETDVEESHDGGHDQTWDESDTENANPESPSPSNSNLNGMAVRAKRRDGIYGVETLLAQASNANGQEADNIAAGQTRTGLQGSSSSSASDPDPDAGPIVTQHTYTGVSSLVQLAANLGGIPPGHPLLRPAFEPFTTTRLTPRPMPNEPTVPIAWNEEQQPTRPGNTQLGREATRSNADTFNSGQQSNPIPSRPLPAPLPAGEVARYVDLDRDAQGRLLPRPPRLTNTMLFHNGRFPAEYEGSLGKPLPTVTPAPHLANPESLVPEHMYMAPNRVERAQHYARISLKRKRPEAILPPPSYVYQRTNDPEFNVFHGILLYPEIVFALATALPVKDLISLYAISKDFHTIVDTRFTTVVLSQAVAKAPESARTFSFRSYAHLCRQDPVARIPHPNARMAERNIARKIPSFRWLKMVLHREKVVHELMAVFAEEGIPLPFRCRLAIKRLWFMLDIPDNARRIGYCHNKQLMTNLDLHFAACFFTKLDMRLNDPTAGEKRDGMRKLLLSQRSFTTILKVLKRDMWTTRFAVLQEWIKLKYKPLHDERTLTIFGVPPDQIGRGHLEYWGTRSAAQLGRQPEHLLRPDQLIVREAFRRGIPFGEDYVRFVLYGYVRPDTLENYAPRKYGRRIEAIKDDEYDIDDAIGGVAALGVGDEGFDGLLDLGPARRGSIYTIVKEQTSKSEKELRTQQDRFLKDCLAWWEREKMEMERQTPSD</sequence>
<accession>W9ZC69</accession>
<feature type="region of interest" description="Disordered" evidence="1">
    <location>
        <begin position="1"/>
        <end position="164"/>
    </location>
</feature>
<dbReference type="STRING" id="1182542.W9ZC69"/>
<evidence type="ECO:0000313" key="2">
    <source>
        <dbReference type="EMBL" id="EXJ92109.1"/>
    </source>
</evidence>
<dbReference type="Proteomes" id="UP000019478">
    <property type="component" value="Unassembled WGS sequence"/>
</dbReference>
<name>W9ZC69_9EURO</name>